<dbReference type="eggNOG" id="ENOG502S21J">
    <property type="taxonomic scope" value="Eukaryota"/>
</dbReference>
<protein>
    <submittedName>
        <fullName evidence="2">Uncharacterized protein</fullName>
    </submittedName>
</protein>
<dbReference type="PANTHER" id="PTHR34539">
    <property type="entry name" value="T6J4.11 PROTEIN"/>
    <property type="match status" value="1"/>
</dbReference>
<evidence type="ECO:0000313" key="2">
    <source>
        <dbReference type="EMBL" id="ESW29655.1"/>
    </source>
</evidence>
<proteinExistence type="predicted"/>
<feature type="compositionally biased region" description="Basic and acidic residues" evidence="1">
    <location>
        <begin position="1"/>
        <end position="23"/>
    </location>
</feature>
<dbReference type="PANTHER" id="PTHR34539:SF3">
    <property type="entry name" value="NAC DOMAIN-CONTAINING PROTEIN"/>
    <property type="match status" value="1"/>
</dbReference>
<feature type="region of interest" description="Disordered" evidence="1">
    <location>
        <begin position="1"/>
        <end position="34"/>
    </location>
</feature>
<gene>
    <name evidence="2" type="ORF">PHAVU_002G088000g</name>
</gene>
<name>V7CK58_PHAVU</name>
<evidence type="ECO:0000313" key="3">
    <source>
        <dbReference type="Proteomes" id="UP000000226"/>
    </source>
</evidence>
<accession>V7CK58</accession>
<dbReference type="AlphaFoldDB" id="V7CK58"/>
<keyword evidence="3" id="KW-1185">Reference proteome</keyword>
<dbReference type="OMA" id="KNEAEHD"/>
<sequence>MEETLVPKRPREEPQVEQQKELEFEQDYSSKRHKPYTHILSLLDSEEEDSTQDLSPLITTLQQEITSASNNHNFQDALLLCPTQPIDLDTLTTINALENGPTPTSQQHQQQVVKEEEESDKERVMRHLLQASDDELGIPSTGDGVFEFVGEDGFNSDHGFSSLCDKLWELEDERANYYAFLQSELFLGGH</sequence>
<dbReference type="OrthoDB" id="1932997at2759"/>
<reference evidence="3" key="1">
    <citation type="journal article" date="2014" name="Nat. Genet.">
        <title>A reference genome for common bean and genome-wide analysis of dual domestications.</title>
        <authorList>
            <person name="Schmutz J."/>
            <person name="McClean P.E."/>
            <person name="Mamidi S."/>
            <person name="Wu G.A."/>
            <person name="Cannon S.B."/>
            <person name="Grimwood J."/>
            <person name="Jenkins J."/>
            <person name="Shu S."/>
            <person name="Song Q."/>
            <person name="Chavarro C."/>
            <person name="Torres-Torres M."/>
            <person name="Geffroy V."/>
            <person name="Moghaddam S.M."/>
            <person name="Gao D."/>
            <person name="Abernathy B."/>
            <person name="Barry K."/>
            <person name="Blair M."/>
            <person name="Brick M.A."/>
            <person name="Chovatia M."/>
            <person name="Gepts P."/>
            <person name="Goodstein D.M."/>
            <person name="Gonzales M."/>
            <person name="Hellsten U."/>
            <person name="Hyten D.L."/>
            <person name="Jia G."/>
            <person name="Kelly J.D."/>
            <person name="Kudrna D."/>
            <person name="Lee R."/>
            <person name="Richard M.M."/>
            <person name="Miklas P.N."/>
            <person name="Osorno J.M."/>
            <person name="Rodrigues J."/>
            <person name="Thareau V."/>
            <person name="Urrea C.A."/>
            <person name="Wang M."/>
            <person name="Yu Y."/>
            <person name="Zhang M."/>
            <person name="Wing R.A."/>
            <person name="Cregan P.B."/>
            <person name="Rokhsar D.S."/>
            <person name="Jackson S.A."/>
        </authorList>
    </citation>
    <scope>NUCLEOTIDE SEQUENCE [LARGE SCALE GENOMIC DNA]</scope>
    <source>
        <strain evidence="3">cv. G19833</strain>
    </source>
</reference>
<organism evidence="2 3">
    <name type="scientific">Phaseolus vulgaris</name>
    <name type="common">Kidney bean</name>
    <name type="synonym">French bean</name>
    <dbReference type="NCBI Taxonomy" id="3885"/>
    <lineage>
        <taxon>Eukaryota</taxon>
        <taxon>Viridiplantae</taxon>
        <taxon>Streptophyta</taxon>
        <taxon>Embryophyta</taxon>
        <taxon>Tracheophyta</taxon>
        <taxon>Spermatophyta</taxon>
        <taxon>Magnoliopsida</taxon>
        <taxon>eudicotyledons</taxon>
        <taxon>Gunneridae</taxon>
        <taxon>Pentapetalae</taxon>
        <taxon>rosids</taxon>
        <taxon>fabids</taxon>
        <taxon>Fabales</taxon>
        <taxon>Fabaceae</taxon>
        <taxon>Papilionoideae</taxon>
        <taxon>50 kb inversion clade</taxon>
        <taxon>NPAAA clade</taxon>
        <taxon>indigoferoid/millettioid clade</taxon>
        <taxon>Phaseoleae</taxon>
        <taxon>Phaseolus</taxon>
    </lineage>
</organism>
<dbReference type="Gramene" id="ESW29655">
    <property type="protein sequence ID" value="ESW29655"/>
    <property type="gene ID" value="PHAVU_002G088000g"/>
</dbReference>
<evidence type="ECO:0000256" key="1">
    <source>
        <dbReference type="SAM" id="MobiDB-lite"/>
    </source>
</evidence>
<dbReference type="EMBL" id="CM002289">
    <property type="protein sequence ID" value="ESW29655.1"/>
    <property type="molecule type" value="Genomic_DNA"/>
</dbReference>
<dbReference type="Proteomes" id="UP000000226">
    <property type="component" value="Chromosome 2"/>
</dbReference>
<dbReference type="PhylomeDB" id="V7CK58"/>